<dbReference type="Pfam" id="PF10118">
    <property type="entry name" value="Metal_hydrol"/>
    <property type="match status" value="1"/>
</dbReference>
<keyword evidence="2" id="KW-1185">Reference proteome</keyword>
<proteinExistence type="predicted"/>
<dbReference type="PIRSF" id="PIRSF007580">
    <property type="entry name" value="UCP07580"/>
    <property type="match status" value="1"/>
</dbReference>
<name>A0A7S6VUF0_9GAMM</name>
<gene>
    <name evidence="1" type="ORF">G0028_03835</name>
</gene>
<reference evidence="1 2" key="1">
    <citation type="submission" date="2020-02" db="EMBL/GenBank/DDBJ databases">
        <title>Tigecycline-resistant Acinetobacter species from pigs and migratory birds.</title>
        <authorList>
            <person name="Chen C."/>
            <person name="Sun J."/>
            <person name="Liao X.-P."/>
            <person name="Liu Y.-H."/>
        </authorList>
    </citation>
    <scope>NUCLEOTIDE SEQUENCE [LARGE SCALE GENOMIC DNA]</scope>
    <source>
        <strain evidence="1 2">YH12207_T</strain>
    </source>
</reference>
<protein>
    <submittedName>
        <fullName evidence="1">Metal-dependent hydrolase</fullName>
    </submittedName>
</protein>
<dbReference type="GO" id="GO:0004568">
    <property type="term" value="F:chitinase activity"/>
    <property type="evidence" value="ECO:0007669"/>
    <property type="project" value="InterPro"/>
</dbReference>
<evidence type="ECO:0000313" key="2">
    <source>
        <dbReference type="Proteomes" id="UP000593966"/>
    </source>
</evidence>
<dbReference type="PANTHER" id="PTHR39456:SF1">
    <property type="entry name" value="METAL-DEPENDENT HYDROLASE"/>
    <property type="match status" value="1"/>
</dbReference>
<dbReference type="GO" id="GO:0006032">
    <property type="term" value="P:chitin catabolic process"/>
    <property type="evidence" value="ECO:0007669"/>
    <property type="project" value="InterPro"/>
</dbReference>
<organism evidence="1 2">
    <name type="scientific">Acinetobacter piscicola</name>
    <dbReference type="NCBI Taxonomy" id="2006115"/>
    <lineage>
        <taxon>Bacteria</taxon>
        <taxon>Pseudomonadati</taxon>
        <taxon>Pseudomonadota</taxon>
        <taxon>Gammaproteobacteria</taxon>
        <taxon>Moraxellales</taxon>
        <taxon>Moraxellaceae</taxon>
        <taxon>Acinetobacter</taxon>
    </lineage>
</organism>
<dbReference type="Proteomes" id="UP000593966">
    <property type="component" value="Chromosome"/>
</dbReference>
<dbReference type="RefSeq" id="WP_180047792.1">
    <property type="nucleotide sequence ID" value="NZ_CP048659.1"/>
</dbReference>
<dbReference type="PANTHER" id="PTHR39456">
    <property type="entry name" value="METAL-DEPENDENT HYDROLASE"/>
    <property type="match status" value="1"/>
</dbReference>
<sequence>MNAKVNISNRAGASFPVRRMNFNFDHVPEYWANNSAGITHFMTALSALFPDGEKLFIDSVRAVRYHPAIKDNEALQKEISAFIGQEAMHTQEHVGFNASAQKYGHDVAKYERETGRLIQATRKWFARAVKPFGMTQEMVDLTATTALEHFTATIASELLRNPHIQELMTDPTMSYMWYWHAVEENEHKAVAFDVYEGVFGTGIKAYALRSTALVIAMALILSAQSSFVIRLLKNDGKLNLKELGIIYKYAYSPSKGIIAGMTKEMLAYFRPSFHPNDLDTVELLQTWKTKLGI</sequence>
<dbReference type="GO" id="GO:0016998">
    <property type="term" value="P:cell wall macromolecule catabolic process"/>
    <property type="evidence" value="ECO:0007669"/>
    <property type="project" value="InterPro"/>
</dbReference>
<dbReference type="AlphaFoldDB" id="A0A7S6VUF0"/>
<evidence type="ECO:0000313" key="1">
    <source>
        <dbReference type="EMBL" id="QOW45100.1"/>
    </source>
</evidence>
<dbReference type="InterPro" id="IPR016516">
    <property type="entry name" value="UCP07580"/>
</dbReference>
<keyword evidence="1" id="KW-0378">Hydrolase</keyword>
<dbReference type="EMBL" id="CP048659">
    <property type="protein sequence ID" value="QOW45100.1"/>
    <property type="molecule type" value="Genomic_DNA"/>
</dbReference>
<accession>A0A7S6VUF0</accession>